<keyword evidence="1" id="KW-0732">Signal</keyword>
<dbReference type="EMBL" id="JBBPFD010000003">
    <property type="protein sequence ID" value="KAK7934409.1"/>
    <property type="molecule type" value="Genomic_DNA"/>
</dbReference>
<reference evidence="3" key="1">
    <citation type="submission" date="2024-04" db="EMBL/GenBank/DDBJ databases">
        <title>Salinicola lusitanus LLJ914,a marine bacterium isolated from the Okinawa Trough.</title>
        <authorList>
            <person name="Li J."/>
        </authorList>
    </citation>
    <scope>NUCLEOTIDE SEQUENCE [LARGE SCALE GENOMIC DNA]</scope>
</reference>
<proteinExistence type="predicted"/>
<protein>
    <recommendedName>
        <fullName evidence="4">Secreted protein</fullName>
    </recommendedName>
</protein>
<accession>A0AAW0PTA6</accession>
<evidence type="ECO:0000256" key="1">
    <source>
        <dbReference type="SAM" id="SignalP"/>
    </source>
</evidence>
<organism evidence="2 3">
    <name type="scientific">Mugilogobius chulae</name>
    <name type="common">yellowstripe goby</name>
    <dbReference type="NCBI Taxonomy" id="88201"/>
    <lineage>
        <taxon>Eukaryota</taxon>
        <taxon>Metazoa</taxon>
        <taxon>Chordata</taxon>
        <taxon>Craniata</taxon>
        <taxon>Vertebrata</taxon>
        <taxon>Euteleostomi</taxon>
        <taxon>Actinopterygii</taxon>
        <taxon>Neopterygii</taxon>
        <taxon>Teleostei</taxon>
        <taxon>Neoteleostei</taxon>
        <taxon>Acanthomorphata</taxon>
        <taxon>Gobiaria</taxon>
        <taxon>Gobiiformes</taxon>
        <taxon>Gobioidei</taxon>
        <taxon>Gobiidae</taxon>
        <taxon>Gobionellinae</taxon>
        <taxon>Mugilogobius</taxon>
    </lineage>
</organism>
<evidence type="ECO:0008006" key="4">
    <source>
        <dbReference type="Google" id="ProtNLM"/>
    </source>
</evidence>
<dbReference type="Proteomes" id="UP001460270">
    <property type="component" value="Unassembled WGS sequence"/>
</dbReference>
<sequence length="115" mass="13176">MMCFNVFSELLLASSDMSAAAGQKDARTNTHAEFAGVRKPVKTTKPYDSYLLRYQELKLMKEGINHRKNQQNLQHNEHDIYTLDRTNEEVPQIDEELDSEKASKRGCKTKLCAVL</sequence>
<evidence type="ECO:0000313" key="2">
    <source>
        <dbReference type="EMBL" id="KAK7934409.1"/>
    </source>
</evidence>
<evidence type="ECO:0000313" key="3">
    <source>
        <dbReference type="Proteomes" id="UP001460270"/>
    </source>
</evidence>
<feature type="chain" id="PRO_5043788317" description="Secreted protein" evidence="1">
    <location>
        <begin position="23"/>
        <end position="115"/>
    </location>
</feature>
<gene>
    <name evidence="2" type="ORF">WMY93_005305</name>
</gene>
<keyword evidence="3" id="KW-1185">Reference proteome</keyword>
<dbReference type="AlphaFoldDB" id="A0AAW0PTA6"/>
<comment type="caution">
    <text evidence="2">The sequence shown here is derived from an EMBL/GenBank/DDBJ whole genome shotgun (WGS) entry which is preliminary data.</text>
</comment>
<name>A0AAW0PTA6_9GOBI</name>
<feature type="signal peptide" evidence="1">
    <location>
        <begin position="1"/>
        <end position="22"/>
    </location>
</feature>